<dbReference type="PANTHER" id="PTHR47963:SF9">
    <property type="entry name" value="CRISPR-ASSOCIATED ENDONUCLEASE_HELICASE CAS3"/>
    <property type="match status" value="1"/>
</dbReference>
<keyword evidence="6 10" id="KW-0347">Helicase</keyword>
<keyword evidence="7" id="KW-0067">ATP-binding</keyword>
<dbReference type="CDD" id="cd17930">
    <property type="entry name" value="DEXHc_cas3"/>
    <property type="match status" value="1"/>
</dbReference>
<evidence type="ECO:0000256" key="2">
    <source>
        <dbReference type="ARBA" id="ARBA00009046"/>
    </source>
</evidence>
<dbReference type="Gene3D" id="1.10.3210.30">
    <property type="match status" value="1"/>
</dbReference>
<dbReference type="GO" id="GO:0046872">
    <property type="term" value="F:metal ion binding"/>
    <property type="evidence" value="ECO:0007669"/>
    <property type="project" value="UniProtKB-KW"/>
</dbReference>
<keyword evidence="3" id="KW-0479">Metal-binding</keyword>
<dbReference type="InterPro" id="IPR038257">
    <property type="entry name" value="CRISPR-assoc_Cas3_HD_sf"/>
</dbReference>
<evidence type="ECO:0000256" key="5">
    <source>
        <dbReference type="ARBA" id="ARBA00022801"/>
    </source>
</evidence>
<dbReference type="InterPro" id="IPR050547">
    <property type="entry name" value="DEAD_box_RNA_helicases"/>
</dbReference>
<dbReference type="InterPro" id="IPR006483">
    <property type="entry name" value="CRISPR-assoc_Cas3_HD"/>
</dbReference>
<feature type="domain" description="Helicase ATP-binding" evidence="9">
    <location>
        <begin position="169"/>
        <end position="406"/>
    </location>
</feature>
<keyword evidence="10" id="KW-0540">Nuclease</keyword>
<evidence type="ECO:0000256" key="7">
    <source>
        <dbReference type="ARBA" id="ARBA00022840"/>
    </source>
</evidence>
<accession>A0A841ECB7</accession>
<dbReference type="EMBL" id="JACHLY010000001">
    <property type="protein sequence ID" value="MBB6000054.1"/>
    <property type="molecule type" value="Genomic_DNA"/>
</dbReference>
<dbReference type="EC" id="3.6.4.-" evidence="10"/>
<keyword evidence="5 10" id="KW-0378">Hydrolase</keyword>
<name>A0A841ECB7_9ACTN</name>
<gene>
    <name evidence="10" type="ORF">HNR25_003805</name>
</gene>
<dbReference type="AlphaFoldDB" id="A0A841ECB7"/>
<protein>
    <submittedName>
        <fullName evidence="10">CRISPR-associated endonuclease/helicase Cas3</fullName>
        <ecNumber evidence="10">3.1.-.-</ecNumber>
        <ecNumber evidence="10">3.6.4.-</ecNumber>
    </submittedName>
</protein>
<dbReference type="PANTHER" id="PTHR47963">
    <property type="entry name" value="DEAD-BOX ATP-DEPENDENT RNA HELICASE 47, MITOCHONDRIAL"/>
    <property type="match status" value="1"/>
</dbReference>
<dbReference type="GO" id="GO:0004519">
    <property type="term" value="F:endonuclease activity"/>
    <property type="evidence" value="ECO:0007669"/>
    <property type="project" value="UniProtKB-KW"/>
</dbReference>
<keyword evidence="4" id="KW-0547">Nucleotide-binding</keyword>
<sequence length="848" mass="92094">MPQGHALTGCQWLAMALPESGYPPPDDVDDSRTSLIAQVVGGHHGRYPERPHARYDVREEFGFAEDAWDEQRSAYLQAVGTALGHPPVPPSLDAPTAVVVTGLIVLADWLASQEHFLLQRLQDLPRSGAQADLAAYFARVRPVAEGLVADAGLEPLHVPAASFAESFPAISEPFGLQASVAEHLPELVHGPGLLIVTAPTGEGKTEVGKHAADLMGEAAGRTGRAYLLPTMATANSMHTRVRQYAERRAAHPRPLMRLHSMAWLEQDHTPPTPGSSSQVLTNHPDTSFAPTEWLYGGLRGLLASWGVGTFDQALMAVLPSRFNAVRMLGLAGKTVVVDEAHAVDPYMQKELERLLCWLGRLEVPVVLLSATLHRSVADSYARAYLEGAGVLRRPRRRGVVPPVIEHLSYPGWVHVSAEAGAPHVISNPAPITATKRSPLDMSLEAVPIREEKSGAAARSRPSRTADRTEALRRLLAPVLSRGGTAAVVCTTVKEAQETYDLVRRLIDEAGGGPGEGTELHLLHARFPQWQRDEITATVLHAFGKDGAKDGARPRSAVLVATAIIEQSLDIDLDLMVTDLAPLALLLQRAGRCWRHEHLGIIDRHRLTAPRVAVLVPGEPDADAMPTPWSAIHAPSLLERTHRLLQEHGACVAIPDDVQALVEQVHDDPDLAQNVKREYERIGEAMAQQAQANTAVVPRPDQLADQADLSAMTMNDFSDEAVATRLGADSVRVLCCFADADGRLWADSARTRALVGTEPGRTSPLSPEEAKEIMRLTIPVQGGPWYRDLSPQDTAVPLPWRKHSHLNRLLLIRQPLAESGQWSEAVLGGRTWLLDKERGLIHRRTGSGG</sequence>
<evidence type="ECO:0000259" key="9">
    <source>
        <dbReference type="SMART" id="SM00487"/>
    </source>
</evidence>
<dbReference type="SUPFAM" id="SSF52540">
    <property type="entry name" value="P-loop containing nucleoside triphosphate hydrolases"/>
    <property type="match status" value="1"/>
</dbReference>
<evidence type="ECO:0000256" key="1">
    <source>
        <dbReference type="ARBA" id="ARBA00006847"/>
    </source>
</evidence>
<dbReference type="GO" id="GO:0005524">
    <property type="term" value="F:ATP binding"/>
    <property type="evidence" value="ECO:0007669"/>
    <property type="project" value="UniProtKB-KW"/>
</dbReference>
<reference evidence="10 11" key="1">
    <citation type="submission" date="2020-08" db="EMBL/GenBank/DDBJ databases">
        <title>Sequencing the genomes of 1000 actinobacteria strains.</title>
        <authorList>
            <person name="Klenk H.-P."/>
        </authorList>
    </citation>
    <scope>NUCLEOTIDE SEQUENCE [LARGE SCALE GENOMIC DNA]</scope>
    <source>
        <strain evidence="10 11">DSM 44593</strain>
    </source>
</reference>
<evidence type="ECO:0000256" key="3">
    <source>
        <dbReference type="ARBA" id="ARBA00022723"/>
    </source>
</evidence>
<comment type="similarity">
    <text evidence="2">In the central section; belongs to the CRISPR-associated helicase Cas3 family.</text>
</comment>
<evidence type="ECO:0000313" key="11">
    <source>
        <dbReference type="Proteomes" id="UP000578077"/>
    </source>
</evidence>
<dbReference type="GO" id="GO:0051607">
    <property type="term" value="P:defense response to virus"/>
    <property type="evidence" value="ECO:0007669"/>
    <property type="project" value="UniProtKB-KW"/>
</dbReference>
<dbReference type="GO" id="GO:0003723">
    <property type="term" value="F:RNA binding"/>
    <property type="evidence" value="ECO:0007669"/>
    <property type="project" value="TreeGrafter"/>
</dbReference>
<evidence type="ECO:0000256" key="6">
    <source>
        <dbReference type="ARBA" id="ARBA00022806"/>
    </source>
</evidence>
<dbReference type="EC" id="3.1.-.-" evidence="10"/>
<dbReference type="GO" id="GO:0016787">
    <property type="term" value="F:hydrolase activity"/>
    <property type="evidence" value="ECO:0007669"/>
    <property type="project" value="UniProtKB-KW"/>
</dbReference>
<dbReference type="Gene3D" id="3.40.50.300">
    <property type="entry name" value="P-loop containing nucleotide triphosphate hydrolases"/>
    <property type="match status" value="2"/>
</dbReference>
<evidence type="ECO:0000256" key="8">
    <source>
        <dbReference type="ARBA" id="ARBA00023118"/>
    </source>
</evidence>
<dbReference type="InterPro" id="IPR027417">
    <property type="entry name" value="P-loop_NTPase"/>
</dbReference>
<dbReference type="InterPro" id="IPR054712">
    <property type="entry name" value="Cas3-like_dom"/>
</dbReference>
<dbReference type="GO" id="GO:0003724">
    <property type="term" value="F:RNA helicase activity"/>
    <property type="evidence" value="ECO:0007669"/>
    <property type="project" value="TreeGrafter"/>
</dbReference>
<keyword evidence="10" id="KW-0255">Endonuclease</keyword>
<evidence type="ECO:0000256" key="4">
    <source>
        <dbReference type="ARBA" id="ARBA00022741"/>
    </source>
</evidence>
<comment type="caution">
    <text evidence="10">The sequence shown here is derived from an EMBL/GenBank/DDBJ whole genome shotgun (WGS) entry which is preliminary data.</text>
</comment>
<keyword evidence="8" id="KW-0051">Antiviral defense</keyword>
<comment type="similarity">
    <text evidence="1">In the N-terminal section; belongs to the CRISPR-associated nuclease Cas3-HD family.</text>
</comment>
<organism evidence="10 11">
    <name type="scientific">Streptomonospora salina</name>
    <dbReference type="NCBI Taxonomy" id="104205"/>
    <lineage>
        <taxon>Bacteria</taxon>
        <taxon>Bacillati</taxon>
        <taxon>Actinomycetota</taxon>
        <taxon>Actinomycetes</taxon>
        <taxon>Streptosporangiales</taxon>
        <taxon>Nocardiopsidaceae</taxon>
        <taxon>Streptomonospora</taxon>
    </lineage>
</organism>
<dbReference type="SMART" id="SM00487">
    <property type="entry name" value="DEXDc"/>
    <property type="match status" value="1"/>
</dbReference>
<dbReference type="InterPro" id="IPR014001">
    <property type="entry name" value="Helicase_ATP-bd"/>
</dbReference>
<dbReference type="Proteomes" id="UP000578077">
    <property type="component" value="Unassembled WGS sequence"/>
</dbReference>
<keyword evidence="11" id="KW-1185">Reference proteome</keyword>
<evidence type="ECO:0000313" key="10">
    <source>
        <dbReference type="EMBL" id="MBB6000054.1"/>
    </source>
</evidence>
<dbReference type="Pfam" id="PF22590">
    <property type="entry name" value="Cas3-like_C_2"/>
    <property type="match status" value="1"/>
</dbReference>
<dbReference type="Pfam" id="PF18019">
    <property type="entry name" value="Cas3_HD"/>
    <property type="match status" value="1"/>
</dbReference>
<proteinExistence type="inferred from homology"/>